<keyword evidence="3" id="KW-1185">Reference proteome</keyword>
<organism evidence="2 3">
    <name type="scientific">Massilia glaciei</name>
    <dbReference type="NCBI Taxonomy" id="1524097"/>
    <lineage>
        <taxon>Bacteria</taxon>
        <taxon>Pseudomonadati</taxon>
        <taxon>Pseudomonadota</taxon>
        <taxon>Betaproteobacteria</taxon>
        <taxon>Burkholderiales</taxon>
        <taxon>Oxalobacteraceae</taxon>
        <taxon>Telluria group</taxon>
        <taxon>Massilia</taxon>
    </lineage>
</organism>
<name>A0A2U2I649_9BURK</name>
<dbReference type="Proteomes" id="UP000241421">
    <property type="component" value="Unassembled WGS sequence"/>
</dbReference>
<dbReference type="InterPro" id="IPR029062">
    <property type="entry name" value="Class_I_gatase-like"/>
</dbReference>
<gene>
    <name evidence="2" type="ORF">C7C56_002890</name>
</gene>
<comment type="caution">
    <text evidence="2">The sequence shown here is derived from an EMBL/GenBank/DDBJ whole genome shotgun (WGS) entry which is preliminary data.</text>
</comment>
<evidence type="ECO:0000259" key="1">
    <source>
        <dbReference type="Pfam" id="PF01965"/>
    </source>
</evidence>
<reference evidence="2 3" key="1">
    <citation type="submission" date="2018-04" db="EMBL/GenBank/DDBJ databases">
        <title>Massilia violaceinigra sp. nov., a novel purple-pigmented bacterium isolated from Tianshan glacier, Xinjiang, China.</title>
        <authorList>
            <person name="Wang H."/>
        </authorList>
    </citation>
    <scope>NUCLEOTIDE SEQUENCE [LARGE SCALE GENOMIC DNA]</scope>
    <source>
        <strain evidence="2 3">B448-2</strain>
    </source>
</reference>
<dbReference type="InterPro" id="IPR002818">
    <property type="entry name" value="DJ-1/PfpI"/>
</dbReference>
<proteinExistence type="predicted"/>
<accession>A0A2U2I649</accession>
<evidence type="ECO:0000313" key="3">
    <source>
        <dbReference type="Proteomes" id="UP000241421"/>
    </source>
</evidence>
<dbReference type="AlphaFoldDB" id="A0A2U2I649"/>
<dbReference type="PANTHER" id="PTHR43130">
    <property type="entry name" value="ARAC-FAMILY TRANSCRIPTIONAL REGULATOR"/>
    <property type="match status" value="1"/>
</dbReference>
<dbReference type="SUPFAM" id="SSF52317">
    <property type="entry name" value="Class I glutamine amidotransferase-like"/>
    <property type="match status" value="1"/>
</dbReference>
<dbReference type="Gene3D" id="3.40.50.880">
    <property type="match status" value="1"/>
</dbReference>
<dbReference type="EMBL" id="PXWF02000041">
    <property type="protein sequence ID" value="PWF55226.1"/>
    <property type="molecule type" value="Genomic_DNA"/>
</dbReference>
<evidence type="ECO:0000313" key="2">
    <source>
        <dbReference type="EMBL" id="PWF55226.1"/>
    </source>
</evidence>
<sequence>MVARILPRLRPRRGGLPGRPAAAFTSAFATPNQENRMKTATHLAKLLPLAGALLCAATAPALAASDETIAPYQARFGRAQPVIAVIGESSGTELSDYVIPYAVLSRSGAAEVLSLASRPGRLQMTPAPLQIDPQATITQFDARFPDGADYIIVPKVGKDKDSRLLAWLRDQNKKGATIVSICDGALAVAATGLLKGHRATAHWATEERRAKAYPDTDWVANKRYVADRRFVSSSGISAAIPTSLALVEAIAGRARAGALAAELGVSDWSSRHDSSVFQPGYGQNAKALAAIGGGRWSGTSTGIGVPLGAGVDDIALAFTLDAYSRTGSSVALAVSASAAPVRTRDGLMIVPDRVAGAGDAPAIMLPPFDAAPAAHWIDKALAGIARRYGPDAAFGVALAFEYPGYKNEGN</sequence>
<dbReference type="InterPro" id="IPR052158">
    <property type="entry name" value="INH-QAR"/>
</dbReference>
<dbReference type="PANTHER" id="PTHR43130:SF3">
    <property type="entry name" value="HTH-TYPE TRANSCRIPTIONAL REGULATOR RV1931C"/>
    <property type="match status" value="1"/>
</dbReference>
<protein>
    <submittedName>
        <fullName evidence="2">Transcriptional regulator</fullName>
    </submittedName>
</protein>
<feature type="domain" description="DJ-1/PfpI" evidence="1">
    <location>
        <begin position="90"/>
        <end position="248"/>
    </location>
</feature>
<dbReference type="Pfam" id="PF01965">
    <property type="entry name" value="DJ-1_PfpI"/>
    <property type="match status" value="1"/>
</dbReference>
<dbReference type="OrthoDB" id="6382410at2"/>